<sequence>MMSEQDLADVVQIAVEDLSPHHPVVLENHVVTDEDEPSLKRQRLEINCQDPSIKVKILVYFISDILVS</sequence>
<evidence type="ECO:0000313" key="1">
    <source>
        <dbReference type="EMBL" id="KAF6076653.1"/>
    </source>
</evidence>
<evidence type="ECO:0000313" key="2">
    <source>
        <dbReference type="Proteomes" id="UP000664940"/>
    </source>
</evidence>
<dbReference type="InterPro" id="IPR042343">
    <property type="entry name" value="BANP"/>
</dbReference>
<organism evidence="1 2">
    <name type="scientific">Phyllostomus discolor</name>
    <name type="common">pale spear-nosed bat</name>
    <dbReference type="NCBI Taxonomy" id="89673"/>
    <lineage>
        <taxon>Eukaryota</taxon>
        <taxon>Metazoa</taxon>
        <taxon>Chordata</taxon>
        <taxon>Craniata</taxon>
        <taxon>Vertebrata</taxon>
        <taxon>Euteleostomi</taxon>
        <taxon>Mammalia</taxon>
        <taxon>Eutheria</taxon>
        <taxon>Laurasiatheria</taxon>
        <taxon>Chiroptera</taxon>
        <taxon>Yangochiroptera</taxon>
        <taxon>Phyllostomidae</taxon>
        <taxon>Phyllostominae</taxon>
        <taxon>Phyllostomus</taxon>
    </lineage>
</organism>
<dbReference type="PANTHER" id="PTHR16243">
    <property type="entry name" value="BTG3-ASSOCIATED NUCLEAR PROTEIN BANP"/>
    <property type="match status" value="1"/>
</dbReference>
<comment type="caution">
    <text evidence="1">The sequence shown here is derived from an EMBL/GenBank/DDBJ whole genome shotgun (WGS) entry which is preliminary data.</text>
</comment>
<dbReference type="EMBL" id="JABVXQ010000014">
    <property type="protein sequence ID" value="KAF6076653.1"/>
    <property type="molecule type" value="Genomic_DNA"/>
</dbReference>
<dbReference type="AlphaFoldDB" id="A0A833YBY8"/>
<gene>
    <name evidence="1" type="ORF">HJG60_001347</name>
</gene>
<dbReference type="GO" id="GO:0042177">
    <property type="term" value="P:negative regulation of protein catabolic process"/>
    <property type="evidence" value="ECO:0007669"/>
    <property type="project" value="TreeGrafter"/>
</dbReference>
<reference evidence="1 2" key="1">
    <citation type="journal article" date="2020" name="Nature">
        <title>Six reference-quality genomes reveal evolution of bat adaptations.</title>
        <authorList>
            <person name="Jebb D."/>
            <person name="Huang Z."/>
            <person name="Pippel M."/>
            <person name="Hughes G.M."/>
            <person name="Lavrichenko K."/>
            <person name="Devanna P."/>
            <person name="Winkler S."/>
            <person name="Jermiin L.S."/>
            <person name="Skirmuntt E.C."/>
            <person name="Katzourakis A."/>
            <person name="Burkitt-Gray L."/>
            <person name="Ray D.A."/>
            <person name="Sullivan K.A.M."/>
            <person name="Roscito J.G."/>
            <person name="Kirilenko B.M."/>
            <person name="Davalos L.M."/>
            <person name="Corthals A.P."/>
            <person name="Power M.L."/>
            <person name="Jones G."/>
            <person name="Ransome R.D."/>
            <person name="Dechmann D.K.N."/>
            <person name="Locatelli A.G."/>
            <person name="Puechmaille S.J."/>
            <person name="Fedrigo O."/>
            <person name="Jarvis E.D."/>
            <person name="Hiller M."/>
            <person name="Vernes S.C."/>
            <person name="Myers E.W."/>
            <person name="Teeling E.C."/>
        </authorList>
    </citation>
    <scope>NUCLEOTIDE SEQUENCE [LARGE SCALE GENOMIC DNA]</scope>
    <source>
        <strain evidence="1">Bat1K_MPI-CBG_1</strain>
    </source>
</reference>
<protein>
    <submittedName>
        <fullName evidence="1">BTG3 associated nuclear protein</fullName>
    </submittedName>
</protein>
<dbReference type="PANTHER" id="PTHR16243:SF2">
    <property type="entry name" value="PROTEIN BANP"/>
    <property type="match status" value="1"/>
</dbReference>
<dbReference type="GO" id="GO:0034504">
    <property type="term" value="P:protein localization to nucleus"/>
    <property type="evidence" value="ECO:0007669"/>
    <property type="project" value="TreeGrafter"/>
</dbReference>
<dbReference type="Proteomes" id="UP000664940">
    <property type="component" value="Unassembled WGS sequence"/>
</dbReference>
<name>A0A833YBY8_9CHIR</name>
<accession>A0A833YBY8</accession>
<proteinExistence type="predicted"/>